<keyword evidence="3 11" id="KW-0812">Transmembrane</keyword>
<comment type="function">
    <text evidence="11">Putative Notch ligand involved in the mediation of Notch signaling.</text>
</comment>
<dbReference type="Pfam" id="PF01414">
    <property type="entry name" value="DSL"/>
    <property type="match status" value="1"/>
</dbReference>
<dbReference type="GO" id="GO:0005102">
    <property type="term" value="F:signaling receptor binding"/>
    <property type="evidence" value="ECO:0007669"/>
    <property type="project" value="TreeGrafter"/>
</dbReference>
<keyword evidence="2 9" id="KW-0245">EGF-like domain</keyword>
<organism evidence="15 16">
    <name type="scientific">Adineta steineri</name>
    <dbReference type="NCBI Taxonomy" id="433720"/>
    <lineage>
        <taxon>Eukaryota</taxon>
        <taxon>Metazoa</taxon>
        <taxon>Spiralia</taxon>
        <taxon>Gnathifera</taxon>
        <taxon>Rotifera</taxon>
        <taxon>Eurotatoria</taxon>
        <taxon>Bdelloidea</taxon>
        <taxon>Adinetida</taxon>
        <taxon>Adinetidae</taxon>
        <taxon>Adineta</taxon>
    </lineage>
</organism>
<protein>
    <recommendedName>
        <fullName evidence="11">Delta-like protein</fullName>
    </recommendedName>
</protein>
<keyword evidence="4 11" id="KW-0732">Signal</keyword>
<dbReference type="GO" id="GO:0007219">
    <property type="term" value="P:Notch signaling pathway"/>
    <property type="evidence" value="ECO:0007669"/>
    <property type="project" value="InterPro"/>
</dbReference>
<dbReference type="SMART" id="SM00181">
    <property type="entry name" value="EGF"/>
    <property type="match status" value="3"/>
</dbReference>
<evidence type="ECO:0000256" key="3">
    <source>
        <dbReference type="ARBA" id="ARBA00022692"/>
    </source>
</evidence>
<comment type="caution">
    <text evidence="9">Lacks conserved residue(s) required for the propagation of feature annotation.</text>
</comment>
<evidence type="ECO:0000256" key="10">
    <source>
        <dbReference type="PROSITE-ProRule" id="PRU00377"/>
    </source>
</evidence>
<evidence type="ECO:0000256" key="2">
    <source>
        <dbReference type="ARBA" id="ARBA00022536"/>
    </source>
</evidence>
<dbReference type="InterPro" id="IPR011651">
    <property type="entry name" value="Notch_ligand_N"/>
</dbReference>
<evidence type="ECO:0000256" key="1">
    <source>
        <dbReference type="ARBA" id="ARBA00022473"/>
    </source>
</evidence>
<dbReference type="SMART" id="SM00051">
    <property type="entry name" value="DSL"/>
    <property type="match status" value="1"/>
</dbReference>
<dbReference type="SUPFAM" id="SSF57196">
    <property type="entry name" value="EGF/Laminin"/>
    <property type="match status" value="1"/>
</dbReference>
<evidence type="ECO:0000313" key="15">
    <source>
        <dbReference type="EMBL" id="CAF1028244.1"/>
    </source>
</evidence>
<feature type="domain" description="DSL" evidence="14">
    <location>
        <begin position="309"/>
        <end position="351"/>
    </location>
</feature>
<dbReference type="PROSITE" id="PS50026">
    <property type="entry name" value="EGF_3"/>
    <property type="match status" value="2"/>
</dbReference>
<dbReference type="Proteomes" id="UP000663845">
    <property type="component" value="Unassembled WGS sequence"/>
</dbReference>
<evidence type="ECO:0000259" key="13">
    <source>
        <dbReference type="PROSITE" id="PS50026"/>
    </source>
</evidence>
<keyword evidence="6 11" id="KW-1133">Transmembrane helix</keyword>
<keyword evidence="1 11" id="KW-0217">Developmental protein</keyword>
<dbReference type="Gene3D" id="2.10.25.140">
    <property type="match status" value="1"/>
</dbReference>
<keyword evidence="5 11" id="KW-0677">Repeat</keyword>
<dbReference type="GO" id="GO:0016020">
    <property type="term" value="C:membrane"/>
    <property type="evidence" value="ECO:0007669"/>
    <property type="project" value="UniProtKB-SubCell"/>
</dbReference>
<evidence type="ECO:0000256" key="7">
    <source>
        <dbReference type="ARBA" id="ARBA00023157"/>
    </source>
</evidence>
<dbReference type="InterPro" id="IPR000742">
    <property type="entry name" value="EGF"/>
</dbReference>
<accession>A0A814IS57</accession>
<feature type="disulfide bond" evidence="9">
    <location>
        <begin position="374"/>
        <end position="383"/>
    </location>
</feature>
<dbReference type="PROSITE" id="PS51051">
    <property type="entry name" value="DSL"/>
    <property type="match status" value="1"/>
</dbReference>
<feature type="disulfide bond" evidence="10">
    <location>
        <begin position="342"/>
        <end position="351"/>
    </location>
</feature>
<keyword evidence="11 12" id="KW-0472">Membrane</keyword>
<comment type="subcellular location">
    <subcellularLocation>
        <location evidence="11">Membrane</location>
        <topology evidence="11">Single-pass type I membrane protein</topology>
    </subcellularLocation>
</comment>
<dbReference type="PROSITE" id="PS00022">
    <property type="entry name" value="EGF_1"/>
    <property type="match status" value="2"/>
</dbReference>
<dbReference type="PROSITE" id="PS01186">
    <property type="entry name" value="EGF_2"/>
    <property type="match status" value="1"/>
</dbReference>
<dbReference type="EMBL" id="CAJNOG010000163">
    <property type="protein sequence ID" value="CAF1028244.1"/>
    <property type="molecule type" value="Genomic_DNA"/>
</dbReference>
<dbReference type="PANTHER" id="PTHR14949:SF54">
    <property type="entry name" value="VWFD DOMAIN-CONTAINING PROTEIN"/>
    <property type="match status" value="1"/>
</dbReference>
<keyword evidence="7 9" id="KW-1015">Disulfide bond</keyword>
<gene>
    <name evidence="15" type="ORF">JYZ213_LOCUS17452</name>
</gene>
<evidence type="ECO:0000256" key="6">
    <source>
        <dbReference type="ARBA" id="ARBA00022989"/>
    </source>
</evidence>
<dbReference type="AlphaFoldDB" id="A0A814IS57"/>
<evidence type="ECO:0000256" key="8">
    <source>
        <dbReference type="ARBA" id="ARBA00023180"/>
    </source>
</evidence>
<dbReference type="GO" id="GO:0009986">
    <property type="term" value="C:cell surface"/>
    <property type="evidence" value="ECO:0007669"/>
    <property type="project" value="TreeGrafter"/>
</dbReference>
<dbReference type="Gene3D" id="2.60.40.3510">
    <property type="match status" value="1"/>
</dbReference>
<dbReference type="PANTHER" id="PTHR14949">
    <property type="entry name" value="EGF-LIKE-DOMAIN, MULTIPLE 7, 8"/>
    <property type="match status" value="1"/>
</dbReference>
<feature type="domain" description="EGF-like" evidence="13">
    <location>
        <begin position="418"/>
        <end position="450"/>
    </location>
</feature>
<feature type="disulfide bond" evidence="9">
    <location>
        <begin position="440"/>
        <end position="449"/>
    </location>
</feature>
<feature type="transmembrane region" description="Helical" evidence="12">
    <location>
        <begin position="499"/>
        <end position="523"/>
    </location>
</feature>
<keyword evidence="8" id="KW-0325">Glycoprotein</keyword>
<dbReference type="InterPro" id="IPR001774">
    <property type="entry name" value="DSL"/>
</dbReference>
<evidence type="ECO:0000256" key="12">
    <source>
        <dbReference type="SAM" id="Phobius"/>
    </source>
</evidence>
<proteinExistence type="predicted"/>
<evidence type="ECO:0000256" key="4">
    <source>
        <dbReference type="ARBA" id="ARBA00022729"/>
    </source>
</evidence>
<evidence type="ECO:0000259" key="14">
    <source>
        <dbReference type="PROSITE" id="PS51051"/>
    </source>
</evidence>
<reference evidence="15" key="1">
    <citation type="submission" date="2021-02" db="EMBL/GenBank/DDBJ databases">
        <authorList>
            <person name="Nowell W R."/>
        </authorList>
    </citation>
    <scope>NUCLEOTIDE SEQUENCE</scope>
</reference>
<evidence type="ECO:0000256" key="11">
    <source>
        <dbReference type="RuleBase" id="RU280815"/>
    </source>
</evidence>
<evidence type="ECO:0000256" key="9">
    <source>
        <dbReference type="PROSITE-ProRule" id="PRU00076"/>
    </source>
</evidence>
<name>A0A814IS57_9BILA</name>
<evidence type="ECO:0000256" key="5">
    <source>
        <dbReference type="ARBA" id="ARBA00022737"/>
    </source>
</evidence>
<dbReference type="InterPro" id="IPR050969">
    <property type="entry name" value="Dev_Signal_Modulators"/>
</dbReference>
<comment type="caution">
    <text evidence="15">The sequence shown here is derived from an EMBL/GenBank/DDBJ whole genome shotgun (WGS) entry which is preliminary data.</text>
</comment>
<sequence length="581" mass="66492">MWTYPDSKRHRTIVNLEEVEKFIKLTYPNISIEVIEWHTIPFNKQIEKLLNTTILITPCAGVSLIIPMLLDRAHAIVMDSYVTKTAHEYSKGETGSMESSLLNHIAHVRKQYYQIYGKQDYELDYPRATDAREASSIILCTSAGKFEIELERLVNRKGLNINGTCCNGPDRFFSCISPCKTFIRFCLRNSNPNLDNINRPSLVNNQECTYSFDETPILGGNNIDFNRLPQYANLIVLPFKFSWMGDFVLHIDIFNDKTYDGQPYPGSARELIMSTTIRSSIYPNSSSWQHSQTIDSSLTSHEFSFRYRVSCSTNFYGSQCSRFCSPLSLHSRCDPQTGDIICQQGWTGIDCNKAICRKGCQHGHCLNQPDQCICHRGWTGDNCEVPLKQLIKISNEKLDCKNGGKSIKSKCQCPLGFQGLLCEERICLNGGLSSLGKCICPPNYEGKQCEIELKCPICRNNGRCENKKCVCTKEFIGQYCEIDIRLIQKKDGKIFSMELIILLFFIVLFISILIILSCIFYKYSNQKRKQLRQIQEINFEKIWTVENNASTNVFKESNEKILEKKDINLKLKQIDIQASLV</sequence>
<feature type="disulfide bond" evidence="10">
    <location>
        <begin position="311"/>
        <end position="320"/>
    </location>
</feature>
<dbReference type="Pfam" id="PF07657">
    <property type="entry name" value="MNNL"/>
    <property type="match status" value="1"/>
</dbReference>
<feature type="domain" description="EGF-like" evidence="13">
    <location>
        <begin position="352"/>
        <end position="384"/>
    </location>
</feature>
<dbReference type="GO" id="GO:0005576">
    <property type="term" value="C:extracellular region"/>
    <property type="evidence" value="ECO:0007669"/>
    <property type="project" value="TreeGrafter"/>
</dbReference>
<dbReference type="Gene3D" id="2.10.25.10">
    <property type="entry name" value="Laminin"/>
    <property type="match status" value="2"/>
</dbReference>
<evidence type="ECO:0000313" key="16">
    <source>
        <dbReference type="Proteomes" id="UP000663845"/>
    </source>
</evidence>